<dbReference type="InterPro" id="IPR002467">
    <property type="entry name" value="Pept_M24A_MAP1"/>
</dbReference>
<dbReference type="GO" id="GO:0006508">
    <property type="term" value="P:proteolysis"/>
    <property type="evidence" value="ECO:0007669"/>
    <property type="project" value="UniProtKB-KW"/>
</dbReference>
<feature type="binding site" evidence="6">
    <location>
        <position position="82"/>
    </location>
    <ligand>
        <name>substrate</name>
    </ligand>
</feature>
<dbReference type="GO" id="GO:0070006">
    <property type="term" value="F:metalloaminopeptidase activity"/>
    <property type="evidence" value="ECO:0007669"/>
    <property type="project" value="UniProtKB-UniRule"/>
</dbReference>
<keyword evidence="5 6" id="KW-0378">Hydrolase</keyword>
<dbReference type="Gene3D" id="3.90.230.10">
    <property type="entry name" value="Creatinase/methionine aminopeptidase superfamily"/>
    <property type="match status" value="1"/>
</dbReference>
<feature type="binding site" evidence="6">
    <location>
        <position position="174"/>
    </location>
    <ligand>
        <name>a divalent metal cation</name>
        <dbReference type="ChEBI" id="CHEBI:60240"/>
        <label>2</label>
        <note>catalytic</note>
    </ligand>
</feature>
<dbReference type="HAMAP" id="MF_01974">
    <property type="entry name" value="MetAP_1"/>
    <property type="match status" value="1"/>
</dbReference>
<dbReference type="NCBIfam" id="TIGR00500">
    <property type="entry name" value="met_pdase_I"/>
    <property type="match status" value="1"/>
</dbReference>
<dbReference type="InterPro" id="IPR001714">
    <property type="entry name" value="Pept_M24_MAP"/>
</dbReference>
<comment type="subunit">
    <text evidence="6">Monomer.</text>
</comment>
<evidence type="ECO:0000313" key="9">
    <source>
        <dbReference type="EMBL" id="OGC84054.1"/>
    </source>
</evidence>
<protein>
    <recommendedName>
        <fullName evidence="6 7">Methionine aminopeptidase</fullName>
        <shortName evidence="6">MAP</shortName>
        <shortName evidence="6">MetAP</shortName>
        <ecNumber evidence="6 7">3.4.11.18</ecNumber>
    </recommendedName>
    <alternativeName>
        <fullName evidence="6">Peptidase M</fullName>
    </alternativeName>
</protein>
<evidence type="ECO:0000256" key="3">
    <source>
        <dbReference type="ARBA" id="ARBA00022670"/>
    </source>
</evidence>
<feature type="binding site" evidence="6">
    <location>
        <position position="111"/>
    </location>
    <ligand>
        <name>a divalent metal cation</name>
        <dbReference type="ChEBI" id="CHEBI:60240"/>
        <label>1</label>
    </ligand>
</feature>
<evidence type="ECO:0000256" key="1">
    <source>
        <dbReference type="ARBA" id="ARBA00002521"/>
    </source>
</evidence>
<feature type="binding site" evidence="6">
    <location>
        <position position="238"/>
    </location>
    <ligand>
        <name>a divalent metal cation</name>
        <dbReference type="ChEBI" id="CHEBI:60240"/>
        <label>2</label>
        <note>catalytic</note>
    </ligand>
</feature>
<dbReference type="Proteomes" id="UP000177564">
    <property type="component" value="Unassembled WGS sequence"/>
</dbReference>
<feature type="binding site" evidence="6">
    <location>
        <position position="100"/>
    </location>
    <ligand>
        <name>a divalent metal cation</name>
        <dbReference type="ChEBI" id="CHEBI:60240"/>
        <label>1</label>
    </ligand>
</feature>
<dbReference type="GO" id="GO:0005829">
    <property type="term" value="C:cytosol"/>
    <property type="evidence" value="ECO:0007669"/>
    <property type="project" value="TreeGrafter"/>
</dbReference>
<comment type="function">
    <text evidence="1 6">Removes the N-terminal methionine from nascent proteins. The N-terminal methionine is often cleaved when the second residue in the primary sequence is small and uncharged (Met-Ala-, Cys, Gly, Pro, Ser, Thr, or Val). Requires deformylation of the N(alpha)-formylated initiator methionine before it can be hydrolyzed.</text>
</comment>
<evidence type="ECO:0000256" key="5">
    <source>
        <dbReference type="ARBA" id="ARBA00022801"/>
    </source>
</evidence>
<keyword evidence="4 6" id="KW-0479">Metal-binding</keyword>
<name>A0A1F4XR30_9BACT</name>
<comment type="caution">
    <text evidence="9">The sequence shown here is derived from an EMBL/GenBank/DDBJ whole genome shotgun (WGS) entry which is preliminary data.</text>
</comment>
<dbReference type="InterPro" id="IPR000994">
    <property type="entry name" value="Pept_M24"/>
</dbReference>
<feature type="binding site" evidence="6">
    <location>
        <position position="238"/>
    </location>
    <ligand>
        <name>a divalent metal cation</name>
        <dbReference type="ChEBI" id="CHEBI:60240"/>
        <label>1</label>
    </ligand>
</feature>
<dbReference type="PRINTS" id="PR00599">
    <property type="entry name" value="MAPEPTIDASE"/>
</dbReference>
<comment type="catalytic activity">
    <reaction evidence="6 7">
        <text>Release of N-terminal amino acids, preferentially methionine, from peptides and arylamides.</text>
        <dbReference type="EC" id="3.4.11.18"/>
    </reaction>
</comment>
<dbReference type="SUPFAM" id="SSF55920">
    <property type="entry name" value="Creatinase/aminopeptidase"/>
    <property type="match status" value="1"/>
</dbReference>
<evidence type="ECO:0000256" key="2">
    <source>
        <dbReference type="ARBA" id="ARBA00022438"/>
    </source>
</evidence>
<evidence type="ECO:0000259" key="8">
    <source>
        <dbReference type="Pfam" id="PF00557"/>
    </source>
</evidence>
<keyword evidence="3 6" id="KW-0645">Protease</keyword>
<dbReference type="EC" id="3.4.11.18" evidence="6 7"/>
<sequence length="253" mass="26177">MIAKTRKDIETLREAGKRMADVVREVLAQVRPEAPSMELESVARAATARVGAVPSYLGFASEHGGPAYPAALCVSVNKEIAHSPPTPEKILKSGDVVSLDFGLSYRGYFMDTAYTCAVGAVDESAKNLIDGTKEALIAAIAAAQCGGHIGDIGAAVQAVAKSYGLGVVKDLRGHGVGGAVHELPNVPNFGKAGTGEELVDGMVLALEPIFAERSGALVDSGDGFTFVTKDGSRAAHFEHTVLITADGTEILTA</sequence>
<dbReference type="GO" id="GO:0046872">
    <property type="term" value="F:metal ion binding"/>
    <property type="evidence" value="ECO:0007669"/>
    <property type="project" value="UniProtKB-UniRule"/>
</dbReference>
<dbReference type="PANTHER" id="PTHR43330">
    <property type="entry name" value="METHIONINE AMINOPEPTIDASE"/>
    <property type="match status" value="1"/>
</dbReference>
<dbReference type="InterPro" id="IPR036005">
    <property type="entry name" value="Creatinase/aminopeptidase-like"/>
</dbReference>
<proteinExistence type="inferred from homology"/>
<accession>A0A1F4XR30</accession>
<evidence type="ECO:0000313" key="10">
    <source>
        <dbReference type="Proteomes" id="UP000177564"/>
    </source>
</evidence>
<dbReference type="AlphaFoldDB" id="A0A1F4XR30"/>
<dbReference type="PANTHER" id="PTHR43330:SF27">
    <property type="entry name" value="METHIONINE AMINOPEPTIDASE"/>
    <property type="match status" value="1"/>
</dbReference>
<dbReference type="Pfam" id="PF00557">
    <property type="entry name" value="Peptidase_M24"/>
    <property type="match status" value="1"/>
</dbReference>
<evidence type="ECO:0000256" key="4">
    <source>
        <dbReference type="ARBA" id="ARBA00022723"/>
    </source>
</evidence>
<feature type="binding site" evidence="6">
    <location>
        <position position="207"/>
    </location>
    <ligand>
        <name>a divalent metal cation</name>
        <dbReference type="ChEBI" id="CHEBI:60240"/>
        <label>2</label>
        <note>catalytic</note>
    </ligand>
</feature>
<comment type="cofactor">
    <cofactor evidence="6">
        <name>Co(2+)</name>
        <dbReference type="ChEBI" id="CHEBI:48828"/>
    </cofactor>
    <cofactor evidence="6">
        <name>Zn(2+)</name>
        <dbReference type="ChEBI" id="CHEBI:29105"/>
    </cofactor>
    <cofactor evidence="6">
        <name>Mn(2+)</name>
        <dbReference type="ChEBI" id="CHEBI:29035"/>
    </cofactor>
    <cofactor evidence="6">
        <name>Fe(2+)</name>
        <dbReference type="ChEBI" id="CHEBI:29033"/>
    </cofactor>
    <text evidence="6">Binds 2 divalent metal cations per subunit. Has a high-affinity and a low affinity metal-binding site. The true nature of the physiological cofactor is under debate. The enzyme is active with cobalt, zinc, manganese or divalent iron ions. Most likely, methionine aminopeptidases function as mononuclear Fe(2+)-metalloproteases under physiological conditions, and the catalytically relevant metal-binding site has been assigned to the histidine-containing high-affinity site.</text>
</comment>
<evidence type="ECO:0000256" key="7">
    <source>
        <dbReference type="RuleBase" id="RU003653"/>
    </source>
</evidence>
<reference evidence="9 10" key="1">
    <citation type="journal article" date="2016" name="Nat. Commun.">
        <title>Thousands of microbial genomes shed light on interconnected biogeochemical processes in an aquifer system.</title>
        <authorList>
            <person name="Anantharaman K."/>
            <person name="Brown C.T."/>
            <person name="Hug L.A."/>
            <person name="Sharon I."/>
            <person name="Castelle C.J."/>
            <person name="Probst A.J."/>
            <person name="Thomas B.C."/>
            <person name="Singh A."/>
            <person name="Wilkins M.J."/>
            <person name="Karaoz U."/>
            <person name="Brodie E.L."/>
            <person name="Williams K.H."/>
            <person name="Hubbard S.S."/>
            <person name="Banfield J.F."/>
        </authorList>
    </citation>
    <scope>NUCLEOTIDE SEQUENCE [LARGE SCALE GENOMIC DNA]</scope>
</reference>
<dbReference type="STRING" id="1797240.A3D68_01950"/>
<dbReference type="EMBL" id="MEWU01000003">
    <property type="protein sequence ID" value="OGC84054.1"/>
    <property type="molecule type" value="Genomic_DNA"/>
</dbReference>
<feature type="binding site" evidence="6">
    <location>
        <position position="111"/>
    </location>
    <ligand>
        <name>a divalent metal cation</name>
        <dbReference type="ChEBI" id="CHEBI:60240"/>
        <label>2</label>
        <note>catalytic</note>
    </ligand>
</feature>
<feature type="binding site" evidence="6">
    <location>
        <position position="181"/>
    </location>
    <ligand>
        <name>substrate</name>
    </ligand>
</feature>
<organism evidence="9 10">
    <name type="scientific">Candidatus Adlerbacteria bacterium RIFCSPHIGHO2_02_FULL_52_17</name>
    <dbReference type="NCBI Taxonomy" id="1797240"/>
    <lineage>
        <taxon>Bacteria</taxon>
        <taxon>Candidatus Adleribacteriota</taxon>
    </lineage>
</organism>
<dbReference type="GO" id="GO:0004239">
    <property type="term" value="F:initiator methionyl aminopeptidase activity"/>
    <property type="evidence" value="ECO:0007669"/>
    <property type="project" value="UniProtKB-UniRule"/>
</dbReference>
<keyword evidence="2 6" id="KW-0031">Aminopeptidase</keyword>
<feature type="domain" description="Peptidase M24" evidence="8">
    <location>
        <begin position="11"/>
        <end position="245"/>
    </location>
</feature>
<evidence type="ECO:0000256" key="6">
    <source>
        <dbReference type="HAMAP-Rule" id="MF_01974"/>
    </source>
</evidence>
<comment type="similarity">
    <text evidence="6">Belongs to the peptidase M24A family. Methionine aminopeptidase type 1 subfamily.</text>
</comment>
<gene>
    <name evidence="6" type="primary">map</name>
    <name evidence="9" type="ORF">A3D68_01950</name>
</gene>